<feature type="repeat" description="WD" evidence="7">
    <location>
        <begin position="94"/>
        <end position="128"/>
    </location>
</feature>
<feature type="domain" description="CDC20/Fizzy WD40" evidence="8">
    <location>
        <begin position="6"/>
        <end position="299"/>
    </location>
</feature>
<keyword evidence="2 7" id="KW-0853">WD repeat</keyword>
<dbReference type="GO" id="GO:1990757">
    <property type="term" value="F:ubiquitin ligase activator activity"/>
    <property type="evidence" value="ECO:0007669"/>
    <property type="project" value="TreeGrafter"/>
</dbReference>
<dbReference type="Pfam" id="PF24807">
    <property type="entry name" value="WD40_CDC20-Fz"/>
    <property type="match status" value="1"/>
</dbReference>
<dbReference type="GO" id="GO:1905786">
    <property type="term" value="P:positive regulation of anaphase-promoting complex-dependent catabolic process"/>
    <property type="evidence" value="ECO:0007669"/>
    <property type="project" value="TreeGrafter"/>
</dbReference>
<dbReference type="CDD" id="cd00200">
    <property type="entry name" value="WD40"/>
    <property type="match status" value="1"/>
</dbReference>
<name>A0A1V9YXY6_9STRA</name>
<dbReference type="PROSITE" id="PS50082">
    <property type="entry name" value="WD_REPEATS_2"/>
    <property type="match status" value="4"/>
</dbReference>
<dbReference type="AlphaFoldDB" id="A0A1V9YXY6"/>
<dbReference type="PANTHER" id="PTHR19918">
    <property type="entry name" value="CELL DIVISION CYCLE 20 CDC20 FIZZY -RELATED"/>
    <property type="match status" value="1"/>
</dbReference>
<keyword evidence="4" id="KW-0677">Repeat</keyword>
<dbReference type="InterPro" id="IPR015943">
    <property type="entry name" value="WD40/YVTN_repeat-like_dom_sf"/>
</dbReference>
<reference evidence="9 10" key="1">
    <citation type="journal article" date="2014" name="Genome Biol. Evol.">
        <title>The secreted proteins of Achlya hypogyna and Thraustotheca clavata identify the ancestral oomycete secretome and reveal gene acquisitions by horizontal gene transfer.</title>
        <authorList>
            <person name="Misner I."/>
            <person name="Blouin N."/>
            <person name="Leonard G."/>
            <person name="Richards T.A."/>
            <person name="Lane C.E."/>
        </authorList>
    </citation>
    <scope>NUCLEOTIDE SEQUENCE [LARGE SCALE GENOMIC DNA]</scope>
    <source>
        <strain evidence="9 10">ATCC 34112</strain>
    </source>
</reference>
<dbReference type="InterPro" id="IPR033010">
    <property type="entry name" value="Cdc20/Fizzy"/>
</dbReference>
<dbReference type="EMBL" id="JNBS01002503">
    <property type="protein sequence ID" value="OQR90679.1"/>
    <property type="molecule type" value="Genomic_DNA"/>
</dbReference>
<dbReference type="PROSITE" id="PS50294">
    <property type="entry name" value="WD_REPEATS_REGION"/>
    <property type="match status" value="2"/>
</dbReference>
<feature type="non-terminal residue" evidence="9">
    <location>
        <position position="1"/>
    </location>
</feature>
<dbReference type="SUPFAM" id="SSF50978">
    <property type="entry name" value="WD40 repeat-like"/>
    <property type="match status" value="1"/>
</dbReference>
<evidence type="ECO:0000259" key="8">
    <source>
        <dbReference type="Pfam" id="PF24807"/>
    </source>
</evidence>
<evidence type="ECO:0000313" key="9">
    <source>
        <dbReference type="EMBL" id="OQR90679.1"/>
    </source>
</evidence>
<dbReference type="GO" id="GO:0010997">
    <property type="term" value="F:anaphase-promoting complex binding"/>
    <property type="evidence" value="ECO:0007669"/>
    <property type="project" value="InterPro"/>
</dbReference>
<dbReference type="PANTHER" id="PTHR19918:SF8">
    <property type="entry name" value="FI02843P"/>
    <property type="match status" value="1"/>
</dbReference>
<protein>
    <recommendedName>
        <fullName evidence="8">CDC20/Fizzy WD40 domain-containing protein</fullName>
    </recommendedName>
</protein>
<dbReference type="GO" id="GO:0005680">
    <property type="term" value="C:anaphase-promoting complex"/>
    <property type="evidence" value="ECO:0007669"/>
    <property type="project" value="TreeGrafter"/>
</dbReference>
<evidence type="ECO:0000256" key="6">
    <source>
        <dbReference type="ARBA" id="ARBA00023306"/>
    </source>
</evidence>
<dbReference type="OrthoDB" id="10263272at2759"/>
<keyword evidence="3" id="KW-0132">Cell division</keyword>
<organism evidence="9 10">
    <name type="scientific">Thraustotheca clavata</name>
    <dbReference type="NCBI Taxonomy" id="74557"/>
    <lineage>
        <taxon>Eukaryota</taxon>
        <taxon>Sar</taxon>
        <taxon>Stramenopiles</taxon>
        <taxon>Oomycota</taxon>
        <taxon>Saprolegniomycetes</taxon>
        <taxon>Saprolegniales</taxon>
        <taxon>Achlyaceae</taxon>
        <taxon>Thraustotheca</taxon>
    </lineage>
</organism>
<evidence type="ECO:0000256" key="3">
    <source>
        <dbReference type="ARBA" id="ARBA00022618"/>
    </source>
</evidence>
<keyword evidence="6" id="KW-0131">Cell cycle</keyword>
<dbReference type="InterPro" id="IPR001680">
    <property type="entry name" value="WD40_rpt"/>
</dbReference>
<dbReference type="InterPro" id="IPR056150">
    <property type="entry name" value="WD40_CDC20-Fz"/>
</dbReference>
<dbReference type="GO" id="GO:0031145">
    <property type="term" value="P:anaphase-promoting complex-dependent catabolic process"/>
    <property type="evidence" value="ECO:0007669"/>
    <property type="project" value="TreeGrafter"/>
</dbReference>
<proteinExistence type="inferred from homology"/>
<dbReference type="SMART" id="SM00320">
    <property type="entry name" value="WD40"/>
    <property type="match status" value="6"/>
</dbReference>
<keyword evidence="5" id="KW-0498">Mitosis</keyword>
<evidence type="ECO:0000256" key="7">
    <source>
        <dbReference type="PROSITE-ProRule" id="PRU00221"/>
    </source>
</evidence>
<feature type="repeat" description="WD" evidence="7">
    <location>
        <begin position="137"/>
        <end position="169"/>
    </location>
</feature>
<evidence type="ECO:0000256" key="5">
    <source>
        <dbReference type="ARBA" id="ARBA00022776"/>
    </source>
</evidence>
<dbReference type="InterPro" id="IPR036322">
    <property type="entry name" value="WD40_repeat_dom_sf"/>
</dbReference>
<accession>A0A1V9YXY6</accession>
<evidence type="ECO:0000256" key="2">
    <source>
        <dbReference type="ARBA" id="ARBA00022574"/>
    </source>
</evidence>
<comment type="similarity">
    <text evidence="1">Belongs to the WD repeat CDC20/Fizzy family.</text>
</comment>
<evidence type="ECO:0000313" key="10">
    <source>
        <dbReference type="Proteomes" id="UP000243217"/>
    </source>
</evidence>
<evidence type="ECO:0000256" key="1">
    <source>
        <dbReference type="ARBA" id="ARBA00006445"/>
    </source>
</evidence>
<dbReference type="Gene3D" id="2.130.10.10">
    <property type="entry name" value="YVTN repeat-like/Quinoprotein amine dehydrogenase"/>
    <property type="match status" value="1"/>
</dbReference>
<dbReference type="Proteomes" id="UP000243217">
    <property type="component" value="Unassembled WGS sequence"/>
</dbReference>
<dbReference type="STRING" id="74557.A0A1V9YXY6"/>
<feature type="repeat" description="WD" evidence="7">
    <location>
        <begin position="180"/>
        <end position="224"/>
    </location>
</feature>
<comment type="caution">
    <text evidence="9">The sequence shown here is derived from an EMBL/GenBank/DDBJ whole genome shotgun (WGS) entry which is preliminary data.</text>
</comment>
<sequence length="324" mass="35406">TPTRILDAPDLRDDYYLNLIAWGASNLLAVALGDLVYIYNVDTGNVQAIQAATCTSRDYVTSVHWINHRQLAIGTSLAELQIWDVPSNKKLRTLTGHSERIGAIAYNSSHSFLASGSRDTKVLYHDLKAPQSCIASLLGHTQEVCGLAWSPDGKTLASGGNDNCLSLWEAAGRPSPRIKLREHTAAVKALAWSPWERHLLVSGGGTADRCIKLWNASTGSSLQSVHTGSQVCGLLWSPFDRELLSSHGFSQNELCLWSYPRMQRVKEFTGHSARVLHVALSPDGSTVVSAAADETLRFWHVFKGTSSSARFGTPAHFVDRVSLR</sequence>
<dbReference type="GO" id="GO:0051301">
    <property type="term" value="P:cell division"/>
    <property type="evidence" value="ECO:0007669"/>
    <property type="project" value="UniProtKB-KW"/>
</dbReference>
<feature type="repeat" description="WD" evidence="7">
    <location>
        <begin position="268"/>
        <end position="309"/>
    </location>
</feature>
<keyword evidence="10" id="KW-1185">Reference proteome</keyword>
<evidence type="ECO:0000256" key="4">
    <source>
        <dbReference type="ARBA" id="ARBA00022737"/>
    </source>
</evidence>
<gene>
    <name evidence="9" type="ORF">THRCLA_22522</name>
</gene>